<dbReference type="PIRSF" id="PIRSF038051">
    <property type="entry name" value="Histone_Lys-demethylase"/>
    <property type="match status" value="1"/>
</dbReference>
<dbReference type="InterPro" id="IPR007526">
    <property type="entry name" value="SWIRM"/>
</dbReference>
<comment type="cofactor">
    <cofactor evidence="3">
        <name>FAD</name>
        <dbReference type="ChEBI" id="CHEBI:57692"/>
    </cofactor>
</comment>
<feature type="region of interest" description="Disordered" evidence="5">
    <location>
        <begin position="17"/>
        <end position="36"/>
    </location>
</feature>
<evidence type="ECO:0000256" key="3">
    <source>
        <dbReference type="PIRSR" id="PIRSR038051-1"/>
    </source>
</evidence>
<feature type="binding site" evidence="3">
    <location>
        <begin position="681"/>
        <end position="682"/>
    </location>
    <ligand>
        <name>FAD</name>
        <dbReference type="ChEBI" id="CHEBI:57692"/>
    </ligand>
</feature>
<proteinExistence type="inferred from homology"/>
<evidence type="ECO:0000256" key="1">
    <source>
        <dbReference type="ARBA" id="ARBA00005995"/>
    </source>
</evidence>
<dbReference type="GO" id="GO:0050660">
    <property type="term" value="F:flavin adenine dinucleotide binding"/>
    <property type="evidence" value="ECO:0007669"/>
    <property type="project" value="InterPro"/>
</dbReference>
<dbReference type="GO" id="GO:0140682">
    <property type="term" value="F:FAD-dependent H3K4me/H3K4me3 demethylase activity"/>
    <property type="evidence" value="ECO:0007669"/>
    <property type="project" value="UniProtKB-ARBA"/>
</dbReference>
<evidence type="ECO:0000313" key="7">
    <source>
        <dbReference type="EMBL" id="CAF1067644.1"/>
    </source>
</evidence>
<dbReference type="GO" id="GO:0005634">
    <property type="term" value="C:nucleus"/>
    <property type="evidence" value="ECO:0007669"/>
    <property type="project" value="InterPro"/>
</dbReference>
<evidence type="ECO:0000256" key="4">
    <source>
        <dbReference type="SAM" id="Coils"/>
    </source>
</evidence>
<dbReference type="AlphaFoldDB" id="A0A814LNL5"/>
<organism evidence="7 8">
    <name type="scientific">Rotaria sordida</name>
    <dbReference type="NCBI Taxonomy" id="392033"/>
    <lineage>
        <taxon>Eukaryota</taxon>
        <taxon>Metazoa</taxon>
        <taxon>Spiralia</taxon>
        <taxon>Gnathifera</taxon>
        <taxon>Rotifera</taxon>
        <taxon>Eurotatoria</taxon>
        <taxon>Bdelloidea</taxon>
        <taxon>Philodinida</taxon>
        <taxon>Philodinidae</taxon>
        <taxon>Rotaria</taxon>
    </lineage>
</organism>
<dbReference type="PANTHER" id="PTHR10742:SF386">
    <property type="entry name" value="LYSINE-SPECIFIC HISTONE DEMETHYLASE 1A"/>
    <property type="match status" value="1"/>
</dbReference>
<keyword evidence="4" id="KW-0175">Coiled coil</keyword>
<evidence type="ECO:0000259" key="6">
    <source>
        <dbReference type="PROSITE" id="PS50934"/>
    </source>
</evidence>
<feature type="binding site" evidence="3">
    <location>
        <begin position="188"/>
        <end position="189"/>
    </location>
    <ligand>
        <name>FAD</name>
        <dbReference type="ChEBI" id="CHEBI:57692"/>
    </ligand>
</feature>
<dbReference type="GO" id="GO:0003682">
    <property type="term" value="F:chromatin binding"/>
    <property type="evidence" value="ECO:0007669"/>
    <property type="project" value="TreeGrafter"/>
</dbReference>
<dbReference type="Gene3D" id="3.50.50.60">
    <property type="entry name" value="FAD/NAD(P)-binding domain"/>
    <property type="match status" value="2"/>
</dbReference>
<dbReference type="PANTHER" id="PTHR10742">
    <property type="entry name" value="FLAVIN MONOAMINE OXIDASE"/>
    <property type="match status" value="1"/>
</dbReference>
<dbReference type="SUPFAM" id="SSF51905">
    <property type="entry name" value="FAD/NAD(P)-binding domain"/>
    <property type="match status" value="1"/>
</dbReference>
<dbReference type="SUPFAM" id="SSF54373">
    <property type="entry name" value="FAD-linked reductases, C-terminal domain"/>
    <property type="match status" value="1"/>
</dbReference>
<dbReference type="InterPro" id="IPR036188">
    <property type="entry name" value="FAD/NAD-bd_sf"/>
</dbReference>
<feature type="coiled-coil region" evidence="4">
    <location>
        <begin position="357"/>
        <end position="391"/>
    </location>
</feature>
<keyword evidence="3" id="KW-0285">Flavoprotein</keyword>
<feature type="binding site" evidence="3">
    <location>
        <position position="672"/>
    </location>
    <ligand>
        <name>FAD</name>
        <dbReference type="ChEBI" id="CHEBI:57692"/>
    </ligand>
</feature>
<dbReference type="EMBL" id="CAJNOT010000735">
    <property type="protein sequence ID" value="CAF1067644.1"/>
    <property type="molecule type" value="Genomic_DNA"/>
</dbReference>
<evidence type="ECO:0000256" key="2">
    <source>
        <dbReference type="ARBA" id="ARBA00023002"/>
    </source>
</evidence>
<comment type="caution">
    <text evidence="7">The sequence shown here is derived from an EMBL/GenBank/DDBJ whole genome shotgun (WGS) entry which is preliminary data.</text>
</comment>
<sequence>MGDDGRQFQEFRARRVDGTSPDGLEDAAAQSRLTHDRMSAEESRLFPEICKGDIKRHKAFLIIRNNILRMWFDEPRIQLTLEKIMEKLNQVEPQYATDERILAGKIFLYLERYGYINFGVFKRLTTPLGSKKDKPRIIVIGAGIAGIIAARQLQYFGFETIILEGRSRVGGRIATFRKNGFIADLGAMVVTGLGGNPVSVLQAQTNLDLVPVKHKCPMYECSQNVLANSFLKPFELINYRRRYLRVPKAKDEVVEREFNRLLEACSYVAQTLDEDVDEKKQPYSLGDVLEQLIRAQEKAVREKYLQHLREISKMKESLRTILTKMCDVRTKCVNLHKEYSDVLQVPDNGNVLEEFIIRDVAKNLVVATEEYARFEAQAGQLKEQIRLAEDNPPPRLYLSVADRRILDWHMANLEFANAAPLNCLSLKYWDQDDEYEFTGCHLTVRNGYSILPLALCENQNIRLKRIVKKISYNKTGIEVSVENGEDAKNEMIETYRAEAVLITVPLGVLKENVIIFDPPLPEDKQSAIDRVGFGNLNKVVLCFDKIFWDANHTLFAHVNASTSSRGELFLFWCFTKPPVLIALVAGDAANVVECATDDVIIGRTLVVLRNIFGSVTVPSPKESLVTRWKSDPFARGSYSYVAVGATGDDYDTLARPIECPGDKISRVYFAGEHTNRNYPATVHGSLLSGLREARRIADAFLGSIYEISAP</sequence>
<evidence type="ECO:0000313" key="8">
    <source>
        <dbReference type="Proteomes" id="UP000663864"/>
    </source>
</evidence>
<evidence type="ECO:0000256" key="5">
    <source>
        <dbReference type="SAM" id="MobiDB-lite"/>
    </source>
</evidence>
<dbReference type="InterPro" id="IPR002937">
    <property type="entry name" value="Amino_oxidase"/>
</dbReference>
<dbReference type="Gene3D" id="1.10.10.10">
    <property type="entry name" value="Winged helix-like DNA-binding domain superfamily/Winged helix DNA-binding domain"/>
    <property type="match status" value="1"/>
</dbReference>
<keyword evidence="2" id="KW-0560">Oxidoreductase</keyword>
<dbReference type="Proteomes" id="UP000663864">
    <property type="component" value="Unassembled WGS sequence"/>
</dbReference>
<dbReference type="PROSITE" id="PS50934">
    <property type="entry name" value="SWIRM"/>
    <property type="match status" value="1"/>
</dbReference>
<dbReference type="FunFam" id="1.10.10.10:FF:000064">
    <property type="entry name" value="Lysine-specific histone demethylase 1A"/>
    <property type="match status" value="1"/>
</dbReference>
<feature type="binding site" evidence="3">
    <location>
        <position position="172"/>
    </location>
    <ligand>
        <name>FAD</name>
        <dbReference type="ChEBI" id="CHEBI:57692"/>
    </ligand>
</feature>
<protein>
    <recommendedName>
        <fullName evidence="6">SWIRM domain-containing protein</fullName>
    </recommendedName>
</protein>
<dbReference type="Gene3D" id="3.90.660.10">
    <property type="match status" value="1"/>
</dbReference>
<dbReference type="SUPFAM" id="SSF46689">
    <property type="entry name" value="Homeodomain-like"/>
    <property type="match status" value="1"/>
</dbReference>
<dbReference type="Gene3D" id="1.10.287.80">
    <property type="entry name" value="ATP synthase, gamma subunit, helix hairpin domain"/>
    <property type="match status" value="1"/>
</dbReference>
<dbReference type="InterPro" id="IPR036388">
    <property type="entry name" value="WH-like_DNA-bd_sf"/>
</dbReference>
<dbReference type="Pfam" id="PF04433">
    <property type="entry name" value="SWIRM"/>
    <property type="match status" value="1"/>
</dbReference>
<gene>
    <name evidence="7" type="ORF">ZHD862_LOCUS15899</name>
</gene>
<keyword evidence="3" id="KW-0274">FAD</keyword>
<accession>A0A814LNL5</accession>
<comment type="similarity">
    <text evidence="1">Belongs to the flavin monoamine oxidase family.</text>
</comment>
<feature type="domain" description="SWIRM" evidence="6">
    <location>
        <begin position="24"/>
        <end position="127"/>
    </location>
</feature>
<dbReference type="InterPro" id="IPR009057">
    <property type="entry name" value="Homeodomain-like_sf"/>
</dbReference>
<reference evidence="7" key="1">
    <citation type="submission" date="2021-02" db="EMBL/GenBank/DDBJ databases">
        <authorList>
            <person name="Nowell W R."/>
        </authorList>
    </citation>
    <scope>NUCLEOTIDE SEQUENCE</scope>
</reference>
<dbReference type="GO" id="GO:0006355">
    <property type="term" value="P:regulation of DNA-templated transcription"/>
    <property type="evidence" value="ECO:0007669"/>
    <property type="project" value="InterPro"/>
</dbReference>
<dbReference type="InterPro" id="IPR017366">
    <property type="entry name" value="Hist_Lys-spec_deMease"/>
</dbReference>
<feature type="binding site" evidence="3">
    <location>
        <position position="166"/>
    </location>
    <ligand>
        <name>FAD</name>
        <dbReference type="ChEBI" id="CHEBI:57692"/>
    </ligand>
</feature>
<name>A0A814LNL5_9BILA</name>
<dbReference type="InterPro" id="IPR050281">
    <property type="entry name" value="Flavin_monoamine_oxidase"/>
</dbReference>
<dbReference type="Pfam" id="PF01593">
    <property type="entry name" value="Amino_oxidase"/>
    <property type="match status" value="1"/>
</dbReference>